<dbReference type="AlphaFoldDB" id="A0A5C8KSH3"/>
<dbReference type="Gene3D" id="1.25.40.10">
    <property type="entry name" value="Tetratricopeptide repeat domain"/>
    <property type="match status" value="1"/>
</dbReference>
<dbReference type="Pfam" id="PF13529">
    <property type="entry name" value="Peptidase_C39_2"/>
    <property type="match status" value="1"/>
</dbReference>
<protein>
    <recommendedName>
        <fullName evidence="1">Peptidase C39-like domain-containing protein</fullName>
    </recommendedName>
</protein>
<evidence type="ECO:0000259" key="1">
    <source>
        <dbReference type="Pfam" id="PF13529"/>
    </source>
</evidence>
<dbReference type="Gene3D" id="3.90.70.10">
    <property type="entry name" value="Cysteine proteinases"/>
    <property type="match status" value="1"/>
</dbReference>
<evidence type="ECO:0000313" key="2">
    <source>
        <dbReference type="EMBL" id="TXK62664.1"/>
    </source>
</evidence>
<proteinExistence type="predicted"/>
<dbReference type="NCBIfam" id="NF033920">
    <property type="entry name" value="C39_PA2778_fam"/>
    <property type="match status" value="1"/>
</dbReference>
<reference evidence="2 3" key="1">
    <citation type="submission" date="2019-08" db="EMBL/GenBank/DDBJ databases">
        <authorList>
            <person name="Karlyshev A.V."/>
        </authorList>
    </citation>
    <scope>NUCLEOTIDE SEQUENCE [LARGE SCALE GENOMIC DNA]</scope>
    <source>
        <strain evidence="2 3">Alg18-2.2</strain>
    </source>
</reference>
<keyword evidence="3" id="KW-1185">Reference proteome</keyword>
<evidence type="ECO:0000313" key="3">
    <source>
        <dbReference type="Proteomes" id="UP000321248"/>
    </source>
</evidence>
<comment type="caution">
    <text evidence="2">The sequence shown here is derived from an EMBL/GenBank/DDBJ whole genome shotgun (WGS) entry which is preliminary data.</text>
</comment>
<dbReference type="RefSeq" id="WP_147891587.1">
    <property type="nucleotide sequence ID" value="NZ_VRTS01000004.1"/>
</dbReference>
<accession>A0A5C8KSH3</accession>
<sequence>MLVVLLAACSINPRIELAALDVQPTRLQGIPFHPQTEFQCGPASLAGVLGASGIDADPDELAPQVYLPGREGSLQVELLGATRRAGRIPYVIDREPEAIAGELAAGRPVLVMQNLRTPRFPVWHYAVVTGMDPGNNRVVLNSGTQEALEERAPSFLRSWDWARRWGFVALAPGELPASADPLRYAEAVADFERVAGGEASEVAWRAALLRWPTDHRPRLALGNLAYADGRKADAASLYHEGLKARPGDPVLSNNLATVLGELGCADAARAVIVPALADLPDESPWRESMQATAAGLDTAPMAPASAAVDCSVFVLR</sequence>
<dbReference type="Proteomes" id="UP000321248">
    <property type="component" value="Unassembled WGS sequence"/>
</dbReference>
<feature type="domain" description="Peptidase C39-like" evidence="1">
    <location>
        <begin position="30"/>
        <end position="141"/>
    </location>
</feature>
<dbReference type="SUPFAM" id="SSF48452">
    <property type="entry name" value="TPR-like"/>
    <property type="match status" value="1"/>
</dbReference>
<dbReference type="InterPro" id="IPR011990">
    <property type="entry name" value="TPR-like_helical_dom_sf"/>
</dbReference>
<organism evidence="2 3">
    <name type="scientific">Alkalisalibacterium limincola</name>
    <dbReference type="NCBI Taxonomy" id="2699169"/>
    <lineage>
        <taxon>Bacteria</taxon>
        <taxon>Pseudomonadati</taxon>
        <taxon>Pseudomonadota</taxon>
        <taxon>Gammaproteobacteria</taxon>
        <taxon>Lysobacterales</taxon>
        <taxon>Lysobacteraceae</taxon>
        <taxon>Alkalisalibacterium</taxon>
    </lineage>
</organism>
<dbReference type="OrthoDB" id="5611441at2"/>
<dbReference type="EMBL" id="VRTS01000004">
    <property type="protein sequence ID" value="TXK62664.1"/>
    <property type="molecule type" value="Genomic_DNA"/>
</dbReference>
<dbReference type="InterPro" id="IPR039564">
    <property type="entry name" value="Peptidase_C39-like"/>
</dbReference>
<gene>
    <name evidence="2" type="ORF">FU658_07965</name>
</gene>
<name>A0A5C8KSH3_9GAMM</name>